<feature type="transmembrane region" description="Helical" evidence="1">
    <location>
        <begin position="51"/>
        <end position="72"/>
    </location>
</feature>
<dbReference type="OMA" id="LYWHFVL"/>
<dbReference type="STRING" id="283909.R7UKN9"/>
<reference evidence="3" key="3">
    <citation type="submission" date="2015-06" db="UniProtKB">
        <authorList>
            <consortium name="EnsemblMetazoa"/>
        </authorList>
    </citation>
    <scope>IDENTIFICATION</scope>
</reference>
<feature type="transmembrane region" description="Helical" evidence="1">
    <location>
        <begin position="287"/>
        <end position="308"/>
    </location>
</feature>
<feature type="transmembrane region" description="Helical" evidence="1">
    <location>
        <begin position="220"/>
        <end position="245"/>
    </location>
</feature>
<proteinExistence type="predicted"/>
<feature type="transmembrane region" description="Helical" evidence="1">
    <location>
        <begin position="79"/>
        <end position="97"/>
    </location>
</feature>
<dbReference type="SUPFAM" id="SSF103473">
    <property type="entry name" value="MFS general substrate transporter"/>
    <property type="match status" value="1"/>
</dbReference>
<feature type="transmembrane region" description="Helical" evidence="1">
    <location>
        <begin position="12"/>
        <end position="31"/>
    </location>
</feature>
<gene>
    <name evidence="2" type="ORF">CAPTEDRAFT_131614</name>
</gene>
<dbReference type="OrthoDB" id="410267at2759"/>
<evidence type="ECO:0000256" key="1">
    <source>
        <dbReference type="SAM" id="Phobius"/>
    </source>
</evidence>
<feature type="transmembrane region" description="Helical" evidence="1">
    <location>
        <begin position="347"/>
        <end position="372"/>
    </location>
</feature>
<reference evidence="2 4" key="2">
    <citation type="journal article" date="2013" name="Nature">
        <title>Insights into bilaterian evolution from three spiralian genomes.</title>
        <authorList>
            <person name="Simakov O."/>
            <person name="Marletaz F."/>
            <person name="Cho S.J."/>
            <person name="Edsinger-Gonzales E."/>
            <person name="Havlak P."/>
            <person name="Hellsten U."/>
            <person name="Kuo D.H."/>
            <person name="Larsson T."/>
            <person name="Lv J."/>
            <person name="Arendt D."/>
            <person name="Savage R."/>
            <person name="Osoegawa K."/>
            <person name="de Jong P."/>
            <person name="Grimwood J."/>
            <person name="Chapman J.A."/>
            <person name="Shapiro H."/>
            <person name="Aerts A."/>
            <person name="Otillar R.P."/>
            <person name="Terry A.Y."/>
            <person name="Boore J.L."/>
            <person name="Grigoriev I.V."/>
            <person name="Lindberg D.R."/>
            <person name="Seaver E.C."/>
            <person name="Weisblat D.A."/>
            <person name="Putnam N.H."/>
            <person name="Rokhsar D.S."/>
        </authorList>
    </citation>
    <scope>NUCLEOTIDE SEQUENCE</scope>
    <source>
        <strain evidence="2 4">I ESC-2004</strain>
    </source>
</reference>
<dbReference type="AlphaFoldDB" id="R7UKN9"/>
<reference evidence="4" key="1">
    <citation type="submission" date="2012-12" db="EMBL/GenBank/DDBJ databases">
        <authorList>
            <person name="Hellsten U."/>
            <person name="Grimwood J."/>
            <person name="Chapman J.A."/>
            <person name="Shapiro H."/>
            <person name="Aerts A."/>
            <person name="Otillar R.P."/>
            <person name="Terry A.Y."/>
            <person name="Boore J.L."/>
            <person name="Simakov O."/>
            <person name="Marletaz F."/>
            <person name="Cho S.-J."/>
            <person name="Edsinger-Gonzales E."/>
            <person name="Havlak P."/>
            <person name="Kuo D.-H."/>
            <person name="Larsson T."/>
            <person name="Lv J."/>
            <person name="Arendt D."/>
            <person name="Savage R."/>
            <person name="Osoegawa K."/>
            <person name="de Jong P."/>
            <person name="Lindberg D.R."/>
            <person name="Seaver E.C."/>
            <person name="Weisblat D.A."/>
            <person name="Putnam N.H."/>
            <person name="Grigoriev I.V."/>
            <person name="Rokhsar D.S."/>
        </authorList>
    </citation>
    <scope>NUCLEOTIDE SEQUENCE</scope>
    <source>
        <strain evidence="4">I ESC-2004</strain>
    </source>
</reference>
<dbReference type="PANTHER" id="PTHR11360">
    <property type="entry name" value="MONOCARBOXYLATE TRANSPORTER"/>
    <property type="match status" value="1"/>
</dbReference>
<feature type="transmembrane region" description="Helical" evidence="1">
    <location>
        <begin position="103"/>
        <end position="127"/>
    </location>
</feature>
<dbReference type="InterPro" id="IPR036259">
    <property type="entry name" value="MFS_trans_sf"/>
</dbReference>
<organism evidence="2">
    <name type="scientific">Capitella teleta</name>
    <name type="common">Polychaete worm</name>
    <dbReference type="NCBI Taxonomy" id="283909"/>
    <lineage>
        <taxon>Eukaryota</taxon>
        <taxon>Metazoa</taxon>
        <taxon>Spiralia</taxon>
        <taxon>Lophotrochozoa</taxon>
        <taxon>Annelida</taxon>
        <taxon>Polychaeta</taxon>
        <taxon>Sedentaria</taxon>
        <taxon>Scolecida</taxon>
        <taxon>Capitellidae</taxon>
        <taxon>Capitella</taxon>
    </lineage>
</organism>
<feature type="transmembrane region" description="Helical" evidence="1">
    <location>
        <begin position="257"/>
        <end position="275"/>
    </location>
</feature>
<feature type="transmembrane region" description="Helical" evidence="1">
    <location>
        <begin position="166"/>
        <end position="187"/>
    </location>
</feature>
<dbReference type="Gene3D" id="1.20.1250.20">
    <property type="entry name" value="MFS general substrate transporter like domains"/>
    <property type="match status" value="1"/>
</dbReference>
<dbReference type="EMBL" id="AMQN01008319">
    <property type="status" value="NOT_ANNOTATED_CDS"/>
    <property type="molecule type" value="Genomic_DNA"/>
</dbReference>
<name>R7UKN9_CAPTE</name>
<dbReference type="EnsemblMetazoa" id="CapteT131614">
    <property type="protein sequence ID" value="CapteP131614"/>
    <property type="gene ID" value="CapteG131614"/>
</dbReference>
<evidence type="ECO:0000313" key="3">
    <source>
        <dbReference type="EnsemblMetazoa" id="CapteP131614"/>
    </source>
</evidence>
<keyword evidence="1" id="KW-0472">Membrane</keyword>
<keyword evidence="4" id="KW-1185">Reference proteome</keyword>
<dbReference type="HOGENOM" id="CLU_001265_59_1_1"/>
<dbReference type="InterPro" id="IPR050327">
    <property type="entry name" value="Proton-linked_MCT"/>
</dbReference>
<dbReference type="Pfam" id="PF07690">
    <property type="entry name" value="MFS_1"/>
    <property type="match status" value="1"/>
</dbReference>
<keyword evidence="1" id="KW-0812">Transmembrane</keyword>
<evidence type="ECO:0008006" key="5">
    <source>
        <dbReference type="Google" id="ProtNLM"/>
    </source>
</evidence>
<dbReference type="EMBL" id="KB302824">
    <property type="protein sequence ID" value="ELU03842.1"/>
    <property type="molecule type" value="Genomic_DNA"/>
</dbReference>
<keyword evidence="1" id="KW-1133">Transmembrane helix</keyword>
<dbReference type="PANTHER" id="PTHR11360:SF284">
    <property type="entry name" value="EG:103B4.3 PROTEIN-RELATED"/>
    <property type="match status" value="1"/>
</dbReference>
<feature type="transmembrane region" description="Helical" evidence="1">
    <location>
        <begin position="139"/>
        <end position="160"/>
    </location>
</feature>
<dbReference type="Proteomes" id="UP000014760">
    <property type="component" value="Unassembled WGS sequence"/>
</dbReference>
<evidence type="ECO:0000313" key="4">
    <source>
        <dbReference type="Proteomes" id="UP000014760"/>
    </source>
</evidence>
<sequence>MGQTVRDGGWGWCVTCCSLLVHLVVGGFAFSGGVYYLKLIEKFEKDEFESAWTGSLLMGMTVIGGIFSTLLVSKIGYRVTVILGGVLAGSGMAVSIFCTELWHTYLCIGVLSGIGCGLALTPSVLILDSYFYEKREIAASLAVSGMSVGMMIFPLAAYHLENVLDWKGFALTFAGLCLNICIGGIFMRNQDKPGNSHDVAWKRRHRALLKIFETSLLKSFGFHCLLWANFFWCFGMSIFFNHLPAYAMHIGATEENAVVLIGIMALSTLTSRATFQLFSMSAKLDHISNILCTAGIATILTGLFPDFFNHRTGQIGFAIMLGMHSGYWSTFMSAISEELIGPEFVAYGRGFTSLSIGLGFILGAPSASVLLIEGQDYDYAMYMAGEYN</sequence>
<evidence type="ECO:0000313" key="2">
    <source>
        <dbReference type="EMBL" id="ELU03842.1"/>
    </source>
</evidence>
<dbReference type="GO" id="GO:0022857">
    <property type="term" value="F:transmembrane transporter activity"/>
    <property type="evidence" value="ECO:0007669"/>
    <property type="project" value="InterPro"/>
</dbReference>
<accession>R7UKN9</accession>
<dbReference type="InterPro" id="IPR011701">
    <property type="entry name" value="MFS"/>
</dbReference>
<protein>
    <recommendedName>
        <fullName evidence="5">Major facilitator superfamily (MFS) profile domain-containing protein</fullName>
    </recommendedName>
</protein>